<feature type="transmembrane region" description="Helical" evidence="7">
    <location>
        <begin position="32"/>
        <end position="55"/>
    </location>
</feature>
<dbReference type="GeneID" id="103123328"/>
<keyword evidence="5 7" id="KW-1133">Transmembrane helix</keyword>
<name>A0ABM3W195_ERIEU</name>
<feature type="compositionally biased region" description="Basic residues" evidence="8">
    <location>
        <begin position="235"/>
        <end position="258"/>
    </location>
</feature>
<evidence type="ECO:0000256" key="1">
    <source>
        <dbReference type="ARBA" id="ARBA00004141"/>
    </source>
</evidence>
<evidence type="ECO:0000256" key="2">
    <source>
        <dbReference type="ARBA" id="ARBA00005577"/>
    </source>
</evidence>
<comment type="similarity">
    <text evidence="2 7">Belongs to the APH-1 family.</text>
</comment>
<keyword evidence="9" id="KW-1185">Reference proteome</keyword>
<protein>
    <recommendedName>
        <fullName evidence="7">Gamma-secretase subunit APH-1</fullName>
        <shortName evidence="7">APH-1</shortName>
    </recommendedName>
</protein>
<evidence type="ECO:0000313" key="9">
    <source>
        <dbReference type="Proteomes" id="UP001652624"/>
    </source>
</evidence>
<feature type="compositionally biased region" description="Polar residues" evidence="8">
    <location>
        <begin position="259"/>
        <end position="270"/>
    </location>
</feature>
<evidence type="ECO:0000256" key="4">
    <source>
        <dbReference type="ARBA" id="ARBA00022976"/>
    </source>
</evidence>
<feature type="region of interest" description="Disordered" evidence="8">
    <location>
        <begin position="228"/>
        <end position="297"/>
    </location>
</feature>
<evidence type="ECO:0000256" key="6">
    <source>
        <dbReference type="ARBA" id="ARBA00023136"/>
    </source>
</evidence>
<dbReference type="PANTHER" id="PTHR12889">
    <property type="entry name" value="GAMMA-SECRETASE SUBUNIT APH-1"/>
    <property type="match status" value="1"/>
</dbReference>
<keyword evidence="4 7" id="KW-0914">Notch signaling pathway</keyword>
<comment type="subcellular location">
    <subcellularLocation>
        <location evidence="1 7">Membrane</location>
        <topology evidence="1 7">Multi-pass membrane protein</topology>
    </subcellularLocation>
</comment>
<evidence type="ECO:0000256" key="7">
    <source>
        <dbReference type="RuleBase" id="RU369072"/>
    </source>
</evidence>
<reference evidence="10" key="1">
    <citation type="submission" date="2025-08" db="UniProtKB">
        <authorList>
            <consortium name="RefSeq"/>
        </authorList>
    </citation>
    <scope>IDENTIFICATION</scope>
</reference>
<evidence type="ECO:0000256" key="5">
    <source>
        <dbReference type="ARBA" id="ARBA00022989"/>
    </source>
</evidence>
<comment type="caution">
    <text evidence="7">Lacks conserved residue(s) required for the propagation of feature annotation.</text>
</comment>
<keyword evidence="6 7" id="KW-0472">Membrane</keyword>
<feature type="transmembrane region" description="Helical" evidence="7">
    <location>
        <begin position="115"/>
        <end position="134"/>
    </location>
</feature>
<sequence length="425" mass="46833">MTLVMFFGCSFIAFGPALALYLFTIATEPLRIIFLIVGAFFWLMSFLLSSLFWFIARTIAGDQEGQASRYLLITGVLVSVFFQELFRFAYYRLLKRASEGLKILNPEEAAPSMRLLAYVSGLGFGIMSGVFSFVNTLPNSLGPGTVGIHGDSPHFFLNSDLPELPLQRGPGVGLRHHGAHGRLGLLCLGRQLPQPEALPALPGQGLPAVQPARQIAALPHAAGCVLRGSTTVPLPKKRKEKKKEKKRKRKKKQIKRSLSKWNLENSQKPPENSLGREEEAEGWRPLSQPLLSKSAPDGPTLAHCGPVTYRRLKGCHFCQPLLTSFTGTQFRENWMDCELSDESSQAFFPSPHTPFTLAMAFRGFASGFLLLLLFEHRFSFSDFTNSFLASGEGILKPRSLVQLLSSGVLKVLATGDCRAVLASPH</sequence>
<evidence type="ECO:0000256" key="3">
    <source>
        <dbReference type="ARBA" id="ARBA00022692"/>
    </source>
</evidence>
<dbReference type="Pfam" id="PF06105">
    <property type="entry name" value="Aph-1"/>
    <property type="match status" value="1"/>
</dbReference>
<proteinExistence type="inferred from homology"/>
<evidence type="ECO:0000313" key="10">
    <source>
        <dbReference type="RefSeq" id="XP_060030337.1"/>
    </source>
</evidence>
<dbReference type="Proteomes" id="UP001652624">
    <property type="component" value="Chromosome 16"/>
</dbReference>
<dbReference type="RefSeq" id="XP_060030337.1">
    <property type="nucleotide sequence ID" value="XM_060174354.1"/>
</dbReference>
<comment type="subunit">
    <text evidence="7">Component of the gamma-secretase complex.</text>
</comment>
<feature type="transmembrane region" description="Helical" evidence="7">
    <location>
        <begin position="6"/>
        <end position="25"/>
    </location>
</feature>
<feature type="transmembrane region" description="Helical" evidence="7">
    <location>
        <begin position="70"/>
        <end position="94"/>
    </location>
</feature>
<keyword evidence="3 7" id="KW-0812">Transmembrane</keyword>
<dbReference type="InterPro" id="IPR009294">
    <property type="entry name" value="Aph-1"/>
</dbReference>
<organism evidence="9 10">
    <name type="scientific">Erinaceus europaeus</name>
    <name type="common">Western European hedgehog</name>
    <dbReference type="NCBI Taxonomy" id="9365"/>
    <lineage>
        <taxon>Eukaryota</taxon>
        <taxon>Metazoa</taxon>
        <taxon>Chordata</taxon>
        <taxon>Craniata</taxon>
        <taxon>Vertebrata</taxon>
        <taxon>Euteleostomi</taxon>
        <taxon>Mammalia</taxon>
        <taxon>Eutheria</taxon>
        <taxon>Laurasiatheria</taxon>
        <taxon>Eulipotyphla</taxon>
        <taxon>Erinaceidae</taxon>
        <taxon>Erinaceinae</taxon>
        <taxon>Erinaceus</taxon>
    </lineage>
</organism>
<gene>
    <name evidence="10" type="primary">APH1B</name>
</gene>
<accession>A0ABM3W195</accession>
<comment type="function">
    <text evidence="7">Potential subunit of the gamma-secretase complex, an endoprotease complex that catalyzes the intramembrane cleavage of integral proteins such as Notch receptors.</text>
</comment>
<evidence type="ECO:0000256" key="8">
    <source>
        <dbReference type="SAM" id="MobiDB-lite"/>
    </source>
</evidence>